<dbReference type="SUPFAM" id="SSF53474">
    <property type="entry name" value="alpha/beta-Hydrolases"/>
    <property type="match status" value="1"/>
</dbReference>
<accession>A0A6T9XXQ7</accession>
<evidence type="ECO:0000313" key="2">
    <source>
        <dbReference type="EMBL" id="CAB9493245.1"/>
    </source>
</evidence>
<dbReference type="InterPro" id="IPR022742">
    <property type="entry name" value="Hydrolase_4"/>
</dbReference>
<reference evidence="2 3" key="1">
    <citation type="submission" date="2020-06" db="EMBL/GenBank/DDBJ databases">
        <authorList>
            <person name="Duchaud E."/>
        </authorList>
    </citation>
    <scope>NUCLEOTIDE SEQUENCE [LARGE SCALE GENOMIC DNA]</scope>
    <source>
        <strain evidence="2">Alteromonas fortis</strain>
    </source>
</reference>
<dbReference type="Gene3D" id="3.40.50.1820">
    <property type="entry name" value="alpha/beta hydrolase"/>
    <property type="match status" value="1"/>
</dbReference>
<dbReference type="RefSeq" id="WP_232091128.1">
    <property type="nucleotide sequence ID" value="NZ_LR812090.1"/>
</dbReference>
<evidence type="ECO:0000313" key="3">
    <source>
        <dbReference type="Proteomes" id="UP000509458"/>
    </source>
</evidence>
<dbReference type="Pfam" id="PF12146">
    <property type="entry name" value="Hydrolase_4"/>
    <property type="match status" value="1"/>
</dbReference>
<organism evidence="2 3">
    <name type="scientific">Alteromonas macleodii</name>
    <name type="common">Pseudoalteromonas macleodii</name>
    <dbReference type="NCBI Taxonomy" id="28108"/>
    <lineage>
        <taxon>Bacteria</taxon>
        <taxon>Pseudomonadati</taxon>
        <taxon>Pseudomonadota</taxon>
        <taxon>Gammaproteobacteria</taxon>
        <taxon>Alteromonadales</taxon>
        <taxon>Alteromonadaceae</taxon>
        <taxon>Alteromonas/Salinimonas group</taxon>
        <taxon>Alteromonas</taxon>
    </lineage>
</organism>
<dbReference type="EMBL" id="LR812090">
    <property type="protein sequence ID" value="CAB9493245.1"/>
    <property type="molecule type" value="Genomic_DNA"/>
</dbReference>
<sequence length="437" mass="49379">MRKKLRELTPPKVRPEVQEHSMKAAYLCAASLSLFMLSGCYTSPSSQFSASQFKASAQAFPVGVQPFDDYLKDVEGYLLKHRAFISDNKTQEITMNMPFECGTQYRDIGVLLVHGLGDSPYFFRDVANAMCNEGIHVRTILLPGHGSKPGDMLNVNYEQWQAETNHHIKLFSEEVDNLYIGGFSTGANLTTIASFSMAEELDIKGLMHFSPAFKSRFFVTRLAPYIDSLFPWPNVEEEDNPSRYNSTAMPGFAAYQESVNVLQELFSQSEGKQTLNLPVLMVVAEKDSVVDTKNIAEQFGDNFTHPHKCILWQGENKPEVPDNTLIMQTMNLPEKRISAASHMSTLFSEHNTLYGTESRFRICDNGQGSDAEARCKAGEEVWYGPWGFEPEIENTNLISDQEKRVYARLTYNPYFDRMVDQLLAFTGKTKVEAFCKT</sequence>
<evidence type="ECO:0000259" key="1">
    <source>
        <dbReference type="Pfam" id="PF12146"/>
    </source>
</evidence>
<dbReference type="InterPro" id="IPR029058">
    <property type="entry name" value="AB_hydrolase_fold"/>
</dbReference>
<dbReference type="AlphaFoldDB" id="A0A6T9XXQ7"/>
<gene>
    <name evidence="2" type="ORF">ALFOR1_30145</name>
</gene>
<name>A0A6T9XXQ7_ALTMA</name>
<dbReference type="Proteomes" id="UP000509458">
    <property type="component" value="Chromosome"/>
</dbReference>
<feature type="domain" description="Serine aminopeptidase S33" evidence="1">
    <location>
        <begin position="110"/>
        <end position="305"/>
    </location>
</feature>
<proteinExistence type="predicted"/>
<protein>
    <submittedName>
        <fullName evidence="2">Lysophospholipase</fullName>
    </submittedName>
</protein>